<gene>
    <name evidence="1" type="ORF">DPMN_172956</name>
</gene>
<proteinExistence type="predicted"/>
<dbReference type="Proteomes" id="UP000828390">
    <property type="component" value="Unassembled WGS sequence"/>
</dbReference>
<keyword evidence="2" id="KW-1185">Reference proteome</keyword>
<reference evidence="1" key="1">
    <citation type="journal article" date="2019" name="bioRxiv">
        <title>The Genome of the Zebra Mussel, Dreissena polymorpha: A Resource for Invasive Species Research.</title>
        <authorList>
            <person name="McCartney M.A."/>
            <person name="Auch B."/>
            <person name="Kono T."/>
            <person name="Mallez S."/>
            <person name="Zhang Y."/>
            <person name="Obille A."/>
            <person name="Becker A."/>
            <person name="Abrahante J.E."/>
            <person name="Garbe J."/>
            <person name="Badalamenti J.P."/>
            <person name="Herman A."/>
            <person name="Mangelson H."/>
            <person name="Liachko I."/>
            <person name="Sullivan S."/>
            <person name="Sone E.D."/>
            <person name="Koren S."/>
            <person name="Silverstein K.A.T."/>
            <person name="Beckman K.B."/>
            <person name="Gohl D.M."/>
        </authorList>
    </citation>
    <scope>NUCLEOTIDE SEQUENCE</scope>
    <source>
        <strain evidence="1">Duluth1</strain>
        <tissue evidence="1">Whole animal</tissue>
    </source>
</reference>
<reference evidence="1" key="2">
    <citation type="submission" date="2020-11" db="EMBL/GenBank/DDBJ databases">
        <authorList>
            <person name="McCartney M.A."/>
            <person name="Auch B."/>
            <person name="Kono T."/>
            <person name="Mallez S."/>
            <person name="Becker A."/>
            <person name="Gohl D.M."/>
            <person name="Silverstein K.A.T."/>
            <person name="Koren S."/>
            <person name="Bechman K.B."/>
            <person name="Herman A."/>
            <person name="Abrahante J.E."/>
            <person name="Garbe J."/>
        </authorList>
    </citation>
    <scope>NUCLEOTIDE SEQUENCE</scope>
    <source>
        <strain evidence="1">Duluth1</strain>
        <tissue evidence="1">Whole animal</tissue>
    </source>
</reference>
<evidence type="ECO:0000313" key="2">
    <source>
        <dbReference type="Proteomes" id="UP000828390"/>
    </source>
</evidence>
<comment type="caution">
    <text evidence="1">The sequence shown here is derived from an EMBL/GenBank/DDBJ whole genome shotgun (WGS) entry which is preliminary data.</text>
</comment>
<accession>A0A9D4E463</accession>
<dbReference type="AlphaFoldDB" id="A0A9D4E463"/>
<organism evidence="1 2">
    <name type="scientific">Dreissena polymorpha</name>
    <name type="common">Zebra mussel</name>
    <name type="synonym">Mytilus polymorpha</name>
    <dbReference type="NCBI Taxonomy" id="45954"/>
    <lineage>
        <taxon>Eukaryota</taxon>
        <taxon>Metazoa</taxon>
        <taxon>Spiralia</taxon>
        <taxon>Lophotrochozoa</taxon>
        <taxon>Mollusca</taxon>
        <taxon>Bivalvia</taxon>
        <taxon>Autobranchia</taxon>
        <taxon>Heteroconchia</taxon>
        <taxon>Euheterodonta</taxon>
        <taxon>Imparidentia</taxon>
        <taxon>Neoheterodontei</taxon>
        <taxon>Myida</taxon>
        <taxon>Dreissenoidea</taxon>
        <taxon>Dreissenidae</taxon>
        <taxon>Dreissena</taxon>
    </lineage>
</organism>
<protein>
    <submittedName>
        <fullName evidence="1">Uncharacterized protein</fullName>
    </submittedName>
</protein>
<name>A0A9D4E463_DREPO</name>
<sequence>MGHAWPKTRSRGHLVHFKHSGPYKRPEEPYYRRWGPLRRPEEPYDRFRAAVRDRDLNARRPPYDDPYRYR</sequence>
<dbReference type="EMBL" id="JAIWYP010000009">
    <property type="protein sequence ID" value="KAH3771630.1"/>
    <property type="molecule type" value="Genomic_DNA"/>
</dbReference>
<evidence type="ECO:0000313" key="1">
    <source>
        <dbReference type="EMBL" id="KAH3771630.1"/>
    </source>
</evidence>